<dbReference type="RefSeq" id="WP_052326328.1">
    <property type="nucleotide sequence ID" value="NZ_KB403091.1"/>
</dbReference>
<feature type="transmembrane region" description="Helical" evidence="5">
    <location>
        <begin position="234"/>
        <end position="254"/>
    </location>
</feature>
<protein>
    <recommendedName>
        <fullName evidence="6">Major facilitator superfamily (MFS) profile domain-containing protein</fullName>
    </recommendedName>
</protein>
<evidence type="ECO:0000256" key="4">
    <source>
        <dbReference type="ARBA" id="ARBA00023136"/>
    </source>
</evidence>
<comment type="caution">
    <text evidence="7">The sequence shown here is derived from an EMBL/GenBank/DDBJ whole genome shotgun (WGS) entry which is preliminary data.</text>
</comment>
<evidence type="ECO:0000259" key="6">
    <source>
        <dbReference type="PROSITE" id="PS50850"/>
    </source>
</evidence>
<dbReference type="InterPro" id="IPR020846">
    <property type="entry name" value="MFS_dom"/>
</dbReference>
<dbReference type="Proteomes" id="UP000019754">
    <property type="component" value="Unassembled WGS sequence"/>
</dbReference>
<keyword evidence="2 5" id="KW-0812">Transmembrane</keyword>
<comment type="subcellular location">
    <subcellularLocation>
        <location evidence="1">Cell membrane</location>
        <topology evidence="1">Multi-pass membrane protein</topology>
    </subcellularLocation>
</comment>
<evidence type="ECO:0000313" key="8">
    <source>
        <dbReference type="Proteomes" id="UP000019754"/>
    </source>
</evidence>
<evidence type="ECO:0000313" key="7">
    <source>
        <dbReference type="EMBL" id="EYT51238.1"/>
    </source>
</evidence>
<keyword evidence="3 5" id="KW-1133">Transmembrane helix</keyword>
<name>A0A022L5D2_9MICO</name>
<reference evidence="7 8" key="1">
    <citation type="journal article" date="2013" name="Genome Announc.">
        <title>Draft genome sequence of an Actinobacterium, Brachybacterium muris strain UCD-AY4.</title>
        <authorList>
            <person name="Lo J.R."/>
            <person name="Lang J.M."/>
            <person name="Darling A.E."/>
            <person name="Eisen J.A."/>
            <person name="Coil D.A."/>
        </authorList>
    </citation>
    <scope>NUCLEOTIDE SEQUENCE [LARGE SCALE GENOMIC DNA]</scope>
    <source>
        <strain evidence="7 8">UCD-AY4</strain>
    </source>
</reference>
<dbReference type="SUPFAM" id="SSF103473">
    <property type="entry name" value="MFS general substrate transporter"/>
    <property type="match status" value="1"/>
</dbReference>
<dbReference type="PROSITE" id="PS50850">
    <property type="entry name" value="MFS"/>
    <property type="match status" value="1"/>
</dbReference>
<accession>A0A022L5D2</accession>
<dbReference type="AlphaFoldDB" id="A0A022L5D2"/>
<evidence type="ECO:0000256" key="2">
    <source>
        <dbReference type="ARBA" id="ARBA00022692"/>
    </source>
</evidence>
<feature type="domain" description="Major facilitator superfamily (MFS) profile" evidence="6">
    <location>
        <begin position="74"/>
        <end position="274"/>
    </location>
</feature>
<dbReference type="Gene3D" id="1.20.1250.20">
    <property type="entry name" value="MFS general substrate transporter like domains"/>
    <property type="match status" value="1"/>
</dbReference>
<dbReference type="InterPro" id="IPR011701">
    <property type="entry name" value="MFS"/>
</dbReference>
<feature type="transmembrane region" description="Helical" evidence="5">
    <location>
        <begin position="170"/>
        <end position="189"/>
    </location>
</feature>
<dbReference type="Pfam" id="PF07690">
    <property type="entry name" value="MFS_1"/>
    <property type="match status" value="1"/>
</dbReference>
<evidence type="ECO:0000256" key="5">
    <source>
        <dbReference type="SAM" id="Phobius"/>
    </source>
</evidence>
<evidence type="ECO:0000256" key="1">
    <source>
        <dbReference type="ARBA" id="ARBA00004651"/>
    </source>
</evidence>
<feature type="transmembrane region" description="Helical" evidence="5">
    <location>
        <begin position="146"/>
        <end position="164"/>
    </location>
</feature>
<dbReference type="HOGENOM" id="CLU_1014388_0_0_11"/>
<proteinExistence type="predicted"/>
<evidence type="ECO:0000256" key="3">
    <source>
        <dbReference type="ARBA" id="ARBA00022989"/>
    </source>
</evidence>
<dbReference type="InterPro" id="IPR036259">
    <property type="entry name" value="MFS_trans_sf"/>
</dbReference>
<dbReference type="GO" id="GO:0005886">
    <property type="term" value="C:plasma membrane"/>
    <property type="evidence" value="ECO:0007669"/>
    <property type="project" value="UniProtKB-SubCell"/>
</dbReference>
<dbReference type="GO" id="GO:0022857">
    <property type="term" value="F:transmembrane transporter activity"/>
    <property type="evidence" value="ECO:0007669"/>
    <property type="project" value="InterPro"/>
</dbReference>
<keyword evidence="8" id="KW-1185">Reference proteome</keyword>
<organism evidence="7 8">
    <name type="scientific">Brachybacterium muris UCD-AY4</name>
    <dbReference type="NCBI Taxonomy" id="1249481"/>
    <lineage>
        <taxon>Bacteria</taxon>
        <taxon>Bacillati</taxon>
        <taxon>Actinomycetota</taxon>
        <taxon>Actinomycetes</taxon>
        <taxon>Micrococcales</taxon>
        <taxon>Dermabacteraceae</taxon>
        <taxon>Brachybacterium</taxon>
    </lineage>
</organism>
<dbReference type="PANTHER" id="PTHR23542:SF1">
    <property type="entry name" value="MAJOR FACILITATOR SUPERFAMILY (MFS) PROFILE DOMAIN-CONTAINING PROTEIN"/>
    <property type="match status" value="1"/>
</dbReference>
<feature type="transmembrane region" description="Helical" evidence="5">
    <location>
        <begin position="210"/>
        <end position="228"/>
    </location>
</feature>
<gene>
    <name evidence="7" type="ORF">D641_0101955</name>
</gene>
<dbReference type="PANTHER" id="PTHR23542">
    <property type="match status" value="1"/>
</dbReference>
<keyword evidence="4 5" id="KW-0472">Membrane</keyword>
<sequence length="274" mass="27906">MSLLIVAGLIALAGIGLLIADPPTRSDQVMLPTKLPPGLAASEGAAVAQKEGFAEQRVAEDLTTGQTPVVDPQVGVSARTALLSLGGMAALIATMVGSTTITATDLSLVAILEDVGSTAMIAPIMSVWCAGSLVGGFAYGAARRTIGPLWVLLALGLLSIPVAFVENPWWLGVAVFFAGLALAPIITATSESISRRVPEQVRGEAMGWHGSAMTIGSAVGSPLFGAVIDGFGPAWGVGSAALLATVVAVSGLVAMSIRRVHRRRVLEDRFGDAA</sequence>
<dbReference type="EMBL" id="AORC01000002">
    <property type="protein sequence ID" value="EYT51238.1"/>
    <property type="molecule type" value="Genomic_DNA"/>
</dbReference>
<dbReference type="OrthoDB" id="4229605at2"/>
<dbReference type="STRING" id="1249481.D641_0101955"/>
<feature type="transmembrane region" description="Helical" evidence="5">
    <location>
        <begin position="120"/>
        <end position="139"/>
    </location>
</feature>